<evidence type="ECO:0000313" key="1">
    <source>
        <dbReference type="EMBL" id="GJT24998.1"/>
    </source>
</evidence>
<reference evidence="1" key="2">
    <citation type="submission" date="2022-01" db="EMBL/GenBank/DDBJ databases">
        <authorList>
            <person name="Yamashiro T."/>
            <person name="Shiraishi A."/>
            <person name="Satake H."/>
            <person name="Nakayama K."/>
        </authorList>
    </citation>
    <scope>NUCLEOTIDE SEQUENCE</scope>
</reference>
<dbReference type="Proteomes" id="UP001151760">
    <property type="component" value="Unassembled WGS sequence"/>
</dbReference>
<evidence type="ECO:0000313" key="2">
    <source>
        <dbReference type="Proteomes" id="UP001151760"/>
    </source>
</evidence>
<reference evidence="1" key="1">
    <citation type="journal article" date="2022" name="Int. J. Mol. Sci.">
        <title>Draft Genome of Tanacetum Coccineum: Genomic Comparison of Closely Related Tanacetum-Family Plants.</title>
        <authorList>
            <person name="Yamashiro T."/>
            <person name="Shiraishi A."/>
            <person name="Nakayama K."/>
            <person name="Satake H."/>
        </authorList>
    </citation>
    <scope>NUCLEOTIDE SEQUENCE</scope>
</reference>
<name>A0ABQ5CED4_9ASTR</name>
<gene>
    <name evidence="1" type="ORF">Tco_0894935</name>
</gene>
<dbReference type="EMBL" id="BQNB010014179">
    <property type="protein sequence ID" value="GJT24998.1"/>
    <property type="molecule type" value="Genomic_DNA"/>
</dbReference>
<comment type="caution">
    <text evidence="1">The sequence shown here is derived from an EMBL/GenBank/DDBJ whole genome shotgun (WGS) entry which is preliminary data.</text>
</comment>
<protein>
    <submittedName>
        <fullName evidence="1">Uncharacterized protein</fullName>
    </submittedName>
</protein>
<proteinExistence type="predicted"/>
<sequence>MVACPCRPVYSQRVDLNLVLSVLLRGALRAAVRVGIRSTWGLDCATTGTLSGRIITIAFGTVRYCRNQYVKSFSCFFLAVSKQSDVFGADEDAMDHCGLVSMFVIDP</sequence>
<accession>A0ABQ5CED4</accession>
<organism evidence="1 2">
    <name type="scientific">Tanacetum coccineum</name>
    <dbReference type="NCBI Taxonomy" id="301880"/>
    <lineage>
        <taxon>Eukaryota</taxon>
        <taxon>Viridiplantae</taxon>
        <taxon>Streptophyta</taxon>
        <taxon>Embryophyta</taxon>
        <taxon>Tracheophyta</taxon>
        <taxon>Spermatophyta</taxon>
        <taxon>Magnoliopsida</taxon>
        <taxon>eudicotyledons</taxon>
        <taxon>Gunneridae</taxon>
        <taxon>Pentapetalae</taxon>
        <taxon>asterids</taxon>
        <taxon>campanulids</taxon>
        <taxon>Asterales</taxon>
        <taxon>Asteraceae</taxon>
        <taxon>Asteroideae</taxon>
        <taxon>Anthemideae</taxon>
        <taxon>Anthemidinae</taxon>
        <taxon>Tanacetum</taxon>
    </lineage>
</organism>
<keyword evidence="2" id="KW-1185">Reference proteome</keyword>